<feature type="domain" description="AB hydrolase-1" evidence="1">
    <location>
        <begin position="16"/>
        <end position="248"/>
    </location>
</feature>
<gene>
    <name evidence="2" type="ORF">BJ994_002408</name>
</gene>
<dbReference type="AlphaFoldDB" id="A0A846RRZ8"/>
<organism evidence="2 3">
    <name type="scientific">Arthrobacter pigmenti</name>
    <dbReference type="NCBI Taxonomy" id="271432"/>
    <lineage>
        <taxon>Bacteria</taxon>
        <taxon>Bacillati</taxon>
        <taxon>Actinomycetota</taxon>
        <taxon>Actinomycetes</taxon>
        <taxon>Micrococcales</taxon>
        <taxon>Micrococcaceae</taxon>
        <taxon>Arthrobacter</taxon>
    </lineage>
</organism>
<comment type="caution">
    <text evidence="2">The sequence shown here is derived from an EMBL/GenBank/DDBJ whole genome shotgun (WGS) entry which is preliminary data.</text>
</comment>
<dbReference type="RefSeq" id="WP_342450367.1">
    <property type="nucleotide sequence ID" value="NZ_JAATJL010000001.1"/>
</dbReference>
<name>A0A846RRZ8_9MICC</name>
<dbReference type="SUPFAM" id="SSF53474">
    <property type="entry name" value="alpha/beta-Hydrolases"/>
    <property type="match status" value="1"/>
</dbReference>
<evidence type="ECO:0000313" key="2">
    <source>
        <dbReference type="EMBL" id="NJC23332.1"/>
    </source>
</evidence>
<dbReference type="InterPro" id="IPR018202">
    <property type="entry name" value="Ser_caboxypep_ser_AS"/>
</dbReference>
<evidence type="ECO:0000313" key="3">
    <source>
        <dbReference type="Proteomes" id="UP000547458"/>
    </source>
</evidence>
<dbReference type="GO" id="GO:0004185">
    <property type="term" value="F:serine-type carboxypeptidase activity"/>
    <property type="evidence" value="ECO:0007669"/>
    <property type="project" value="InterPro"/>
</dbReference>
<keyword evidence="3" id="KW-1185">Reference proteome</keyword>
<sequence>MRTTTLAYETHGEGIPMVAIHGLGPDRQLMVGCVEPLFTAREGYRRVYVDLPGMGESPSLVGRGGSDEVLEAVLGTVDALLGSEPFLLVGESYGGYIARAVLQRRHSQVLGMALICSIGMAVVNEARTVPAHQALVADPALLEQIGDTGEFHDNAVVQTFETWRRTQHEIVTGMERADQSALNRIRERYELTESPDTGGTFECPILIIAGRQDAVTGYADTYPLLANYPRASFVVLDRAGHNLQIEQPGLFDALMVEWLDRVEEQRSFTE</sequence>
<dbReference type="PROSITE" id="PS00131">
    <property type="entry name" value="CARBOXYPEPT_SER_SER"/>
    <property type="match status" value="1"/>
</dbReference>
<reference evidence="2 3" key="1">
    <citation type="submission" date="2020-03" db="EMBL/GenBank/DDBJ databases">
        <title>Sequencing the genomes of 1000 actinobacteria strains.</title>
        <authorList>
            <person name="Klenk H.-P."/>
        </authorList>
    </citation>
    <scope>NUCLEOTIDE SEQUENCE [LARGE SCALE GENOMIC DNA]</scope>
    <source>
        <strain evidence="2 3">DSM 16403</strain>
    </source>
</reference>
<dbReference type="InterPro" id="IPR029058">
    <property type="entry name" value="AB_hydrolase_fold"/>
</dbReference>
<proteinExistence type="predicted"/>
<dbReference type="Proteomes" id="UP000547458">
    <property type="component" value="Unassembled WGS sequence"/>
</dbReference>
<dbReference type="EMBL" id="JAATJL010000001">
    <property type="protein sequence ID" value="NJC23332.1"/>
    <property type="molecule type" value="Genomic_DNA"/>
</dbReference>
<dbReference type="InterPro" id="IPR050266">
    <property type="entry name" value="AB_hydrolase_sf"/>
</dbReference>
<dbReference type="PRINTS" id="PR00111">
    <property type="entry name" value="ABHYDROLASE"/>
</dbReference>
<dbReference type="PANTHER" id="PTHR43798:SF6">
    <property type="entry name" value="HYDROLASE, PUTATIVE (AFU_ORTHOLOGUE AFUA_4G13070)-RELATED"/>
    <property type="match status" value="1"/>
</dbReference>
<dbReference type="PANTHER" id="PTHR43798">
    <property type="entry name" value="MONOACYLGLYCEROL LIPASE"/>
    <property type="match status" value="1"/>
</dbReference>
<protein>
    <submittedName>
        <fullName evidence="2">Pimeloyl-ACP methyl ester carboxylesterase</fullName>
    </submittedName>
</protein>
<dbReference type="Gene3D" id="3.40.50.1820">
    <property type="entry name" value="alpha/beta hydrolase"/>
    <property type="match status" value="1"/>
</dbReference>
<dbReference type="InterPro" id="IPR000073">
    <property type="entry name" value="AB_hydrolase_1"/>
</dbReference>
<evidence type="ECO:0000259" key="1">
    <source>
        <dbReference type="Pfam" id="PF00561"/>
    </source>
</evidence>
<accession>A0A846RRZ8</accession>
<dbReference type="Pfam" id="PF00561">
    <property type="entry name" value="Abhydrolase_1"/>
    <property type="match status" value="1"/>
</dbReference>